<dbReference type="AlphaFoldDB" id="A0A943I435"/>
<dbReference type="RefSeq" id="WP_303888168.1">
    <property type="nucleotide sequence ID" value="NZ_JAGZCC010000089.1"/>
</dbReference>
<reference evidence="1" key="1">
    <citation type="submission" date="2021-02" db="EMBL/GenBank/DDBJ databases">
        <title>Infant gut strain persistence is associated with maternal origin, phylogeny, and functional potential including surface adhesion and iron acquisition.</title>
        <authorList>
            <person name="Lou Y.C."/>
        </authorList>
    </citation>
    <scope>NUCLEOTIDE SEQUENCE</scope>
    <source>
        <strain evidence="1">L3_108_000G1_dasL3_108_000G1_metabat.metabat.11</strain>
    </source>
</reference>
<accession>A0A943I435</accession>
<dbReference type="GO" id="GO:0008168">
    <property type="term" value="F:methyltransferase activity"/>
    <property type="evidence" value="ECO:0007669"/>
    <property type="project" value="UniProtKB-KW"/>
</dbReference>
<dbReference type="GO" id="GO:0032259">
    <property type="term" value="P:methylation"/>
    <property type="evidence" value="ECO:0007669"/>
    <property type="project" value="UniProtKB-KW"/>
</dbReference>
<dbReference type="Proteomes" id="UP000751224">
    <property type="component" value="Unassembled WGS sequence"/>
</dbReference>
<dbReference type="SUPFAM" id="SSF53335">
    <property type="entry name" value="S-adenosyl-L-methionine-dependent methyltransferases"/>
    <property type="match status" value="1"/>
</dbReference>
<organism evidence="1 2">
    <name type="scientific">Thomasclavelia spiroformis</name>
    <dbReference type="NCBI Taxonomy" id="29348"/>
    <lineage>
        <taxon>Bacteria</taxon>
        <taxon>Bacillati</taxon>
        <taxon>Bacillota</taxon>
        <taxon>Erysipelotrichia</taxon>
        <taxon>Erysipelotrichales</taxon>
        <taxon>Coprobacillaceae</taxon>
        <taxon>Thomasclavelia</taxon>
    </lineage>
</organism>
<keyword evidence="1" id="KW-0808">Transferase</keyword>
<dbReference type="InterPro" id="IPR029063">
    <property type="entry name" value="SAM-dependent_MTases_sf"/>
</dbReference>
<dbReference type="Gene3D" id="3.40.50.150">
    <property type="entry name" value="Vaccinia Virus protein VP39"/>
    <property type="match status" value="1"/>
</dbReference>
<sequence length="311" mass="36578">MKKFLYVFNYPPEDKDLCALEFRAMFKQEYISKYYLSNKDYDVNKSVFMKAKIDIWGINQDFYKLVKQITNLNKCYQDFKIIYLKNEITHVEYEETLQKCKEISWAIKGSVNMSKPRHTIAITKFNNVWLCGYYHHGIPSWKKHDYKPHTFSNSLDIRLARTLVNIAVSDSKEIKIVDPCCGMATVVLEGLALGIDIEGYDISREISWAARKNLRYFGYDESLINRTSIHDLNKHYDVAILDIPYNLYTPITYDEQCKIIESARKICDKMIIVTFEDMTKEINQAGFSIVDSCLRKKTEYVKFGRYIYVCV</sequence>
<evidence type="ECO:0000313" key="2">
    <source>
        <dbReference type="Proteomes" id="UP000751224"/>
    </source>
</evidence>
<name>A0A943I435_9FIRM</name>
<keyword evidence="1" id="KW-0489">Methyltransferase</keyword>
<dbReference type="EMBL" id="JAGZCC010000089">
    <property type="protein sequence ID" value="MBS5589148.1"/>
    <property type="molecule type" value="Genomic_DNA"/>
</dbReference>
<proteinExistence type="predicted"/>
<comment type="caution">
    <text evidence="1">The sequence shown here is derived from an EMBL/GenBank/DDBJ whole genome shotgun (WGS) entry which is preliminary data.</text>
</comment>
<evidence type="ECO:0000313" key="1">
    <source>
        <dbReference type="EMBL" id="MBS5589148.1"/>
    </source>
</evidence>
<gene>
    <name evidence="1" type="ORF">KHX14_10165</name>
</gene>
<protein>
    <submittedName>
        <fullName evidence="1">Methyltransferase</fullName>
    </submittedName>
</protein>